<comment type="caution">
    <text evidence="1">The sequence shown here is derived from an EMBL/GenBank/DDBJ whole genome shotgun (WGS) entry which is preliminary data.</text>
</comment>
<organism evidence="1 2">
    <name type="scientific">Trichomalopsis sarcophagae</name>
    <dbReference type="NCBI Taxonomy" id="543379"/>
    <lineage>
        <taxon>Eukaryota</taxon>
        <taxon>Metazoa</taxon>
        <taxon>Ecdysozoa</taxon>
        <taxon>Arthropoda</taxon>
        <taxon>Hexapoda</taxon>
        <taxon>Insecta</taxon>
        <taxon>Pterygota</taxon>
        <taxon>Neoptera</taxon>
        <taxon>Endopterygota</taxon>
        <taxon>Hymenoptera</taxon>
        <taxon>Apocrita</taxon>
        <taxon>Proctotrupomorpha</taxon>
        <taxon>Chalcidoidea</taxon>
        <taxon>Pteromalidae</taxon>
        <taxon>Pteromalinae</taxon>
        <taxon>Trichomalopsis</taxon>
    </lineage>
</organism>
<gene>
    <name evidence="1" type="ORF">TSAR_002624</name>
</gene>
<proteinExistence type="predicted"/>
<evidence type="ECO:0000313" key="2">
    <source>
        <dbReference type="Proteomes" id="UP000215335"/>
    </source>
</evidence>
<protein>
    <submittedName>
        <fullName evidence="1">Uncharacterized protein</fullName>
    </submittedName>
</protein>
<dbReference type="EMBL" id="NNAY01002068">
    <property type="protein sequence ID" value="OXU22168.1"/>
    <property type="molecule type" value="Genomic_DNA"/>
</dbReference>
<accession>A0A232EV12</accession>
<dbReference type="AlphaFoldDB" id="A0A232EV12"/>
<reference evidence="1 2" key="1">
    <citation type="journal article" date="2017" name="Curr. Biol.">
        <title>The Evolution of Venom by Co-option of Single-Copy Genes.</title>
        <authorList>
            <person name="Martinson E.O."/>
            <person name="Mrinalini"/>
            <person name="Kelkar Y.D."/>
            <person name="Chang C.H."/>
            <person name="Werren J.H."/>
        </authorList>
    </citation>
    <scope>NUCLEOTIDE SEQUENCE [LARGE SCALE GENOMIC DNA]</scope>
    <source>
        <strain evidence="1 2">Alberta</strain>
        <tissue evidence="1">Whole body</tissue>
    </source>
</reference>
<evidence type="ECO:0000313" key="1">
    <source>
        <dbReference type="EMBL" id="OXU22168.1"/>
    </source>
</evidence>
<name>A0A232EV12_9HYME</name>
<dbReference type="Proteomes" id="UP000215335">
    <property type="component" value="Unassembled WGS sequence"/>
</dbReference>
<sequence>MCSESVGCCLRRASSNSNNNNSDDDDFKLYLQPKPDGFRFACRHSSMIQNSTLLLFARFDERRQTNFLISKPYSAR</sequence>
<keyword evidence="2" id="KW-1185">Reference proteome</keyword>